<protein>
    <recommendedName>
        <fullName evidence="9">Actin, cytoplasmic</fullName>
    </recommendedName>
</protein>
<accession>A0A5E4PKW4</accession>
<dbReference type="GO" id="GO:0005524">
    <property type="term" value="F:ATP binding"/>
    <property type="evidence" value="ECO:0007669"/>
    <property type="project" value="UniProtKB-KW"/>
</dbReference>
<sequence>MAFEKPVVVLDNGSYNIKAGFACDNHPVSIFRSIVGRPNYLRGSYGNEYYDVFIGDDAMEKIEDLELNHPVVNGKIVHWDNMERIWHHVFYRELKAAPEDRAVIMSCSNTAPMDEKIKSCEIFFETLNCPALCIQAQGTLAVYGSGLTTGLCIDMGYDTVDIIPVFEGGLIKYAHIQTQLAGAQISDYIKHSFNERSLGGTLKSPKDLDTIVKQCVYITKDIAMSKENYTKNCTLSNGEVVDVFNEAFMAGELLFQPDLIMGKETNYTALPKGVVQSISKCDSELQTALYEAIIPCGGLSTLPGLNERLELEIEDEIHRPVKVIFSPESYTVIWLGAATFAGLPDAKNVWVTQKQYEDYGVRIIKNKFM</sequence>
<evidence type="ECO:0000256" key="3">
    <source>
        <dbReference type="ARBA" id="ARBA00022741"/>
    </source>
</evidence>
<comment type="subcellular location">
    <subcellularLocation>
        <location evidence="1">Cytoplasm</location>
        <location evidence="1">Cytoskeleton</location>
    </subcellularLocation>
</comment>
<keyword evidence="4" id="KW-0067">ATP-binding</keyword>
<dbReference type="PANTHER" id="PTHR11937">
    <property type="entry name" value="ACTIN"/>
    <property type="match status" value="1"/>
</dbReference>
<evidence type="ECO:0008006" key="9">
    <source>
        <dbReference type="Google" id="ProtNLM"/>
    </source>
</evidence>
<evidence type="ECO:0000313" key="8">
    <source>
        <dbReference type="Proteomes" id="UP000324832"/>
    </source>
</evidence>
<dbReference type="InterPro" id="IPR004000">
    <property type="entry name" value="Actin"/>
</dbReference>
<comment type="similarity">
    <text evidence="6">Belongs to the actin family.</text>
</comment>
<dbReference type="FunFam" id="3.30.420.40:FF:000148">
    <property type="entry name" value="Actin, alpha skeletal muscle"/>
    <property type="match status" value="1"/>
</dbReference>
<evidence type="ECO:0000256" key="2">
    <source>
        <dbReference type="ARBA" id="ARBA00022490"/>
    </source>
</evidence>
<keyword evidence="2" id="KW-0963">Cytoplasm</keyword>
<dbReference type="GO" id="GO:0005856">
    <property type="term" value="C:cytoskeleton"/>
    <property type="evidence" value="ECO:0007669"/>
    <property type="project" value="UniProtKB-SubCell"/>
</dbReference>
<dbReference type="Gene3D" id="3.30.420.40">
    <property type="match status" value="2"/>
</dbReference>
<dbReference type="SMART" id="SM00268">
    <property type="entry name" value="ACTIN"/>
    <property type="match status" value="1"/>
</dbReference>
<dbReference type="PRINTS" id="PR00190">
    <property type="entry name" value="ACTIN"/>
</dbReference>
<evidence type="ECO:0000313" key="7">
    <source>
        <dbReference type="EMBL" id="VVC86335.1"/>
    </source>
</evidence>
<keyword evidence="5" id="KW-0206">Cytoskeleton</keyword>
<reference evidence="7 8" key="1">
    <citation type="submission" date="2017-07" db="EMBL/GenBank/DDBJ databases">
        <authorList>
            <person name="Talla V."/>
            <person name="Backstrom N."/>
        </authorList>
    </citation>
    <scope>NUCLEOTIDE SEQUENCE [LARGE SCALE GENOMIC DNA]</scope>
</reference>
<organism evidence="7 8">
    <name type="scientific">Leptidea sinapis</name>
    <dbReference type="NCBI Taxonomy" id="189913"/>
    <lineage>
        <taxon>Eukaryota</taxon>
        <taxon>Metazoa</taxon>
        <taxon>Ecdysozoa</taxon>
        <taxon>Arthropoda</taxon>
        <taxon>Hexapoda</taxon>
        <taxon>Insecta</taxon>
        <taxon>Pterygota</taxon>
        <taxon>Neoptera</taxon>
        <taxon>Endopterygota</taxon>
        <taxon>Lepidoptera</taxon>
        <taxon>Glossata</taxon>
        <taxon>Ditrysia</taxon>
        <taxon>Papilionoidea</taxon>
        <taxon>Pieridae</taxon>
        <taxon>Dismorphiinae</taxon>
        <taxon>Leptidea</taxon>
    </lineage>
</organism>
<dbReference type="AlphaFoldDB" id="A0A5E4PKW4"/>
<evidence type="ECO:0000256" key="1">
    <source>
        <dbReference type="ARBA" id="ARBA00004245"/>
    </source>
</evidence>
<keyword evidence="8" id="KW-1185">Reference proteome</keyword>
<dbReference type="Pfam" id="PF00022">
    <property type="entry name" value="Actin"/>
    <property type="match status" value="2"/>
</dbReference>
<proteinExistence type="inferred from homology"/>
<dbReference type="Proteomes" id="UP000324832">
    <property type="component" value="Unassembled WGS sequence"/>
</dbReference>
<dbReference type="Gene3D" id="3.90.640.10">
    <property type="entry name" value="Actin, Chain A, domain 4"/>
    <property type="match status" value="1"/>
</dbReference>
<evidence type="ECO:0000256" key="5">
    <source>
        <dbReference type="ARBA" id="ARBA00023212"/>
    </source>
</evidence>
<dbReference type="InterPro" id="IPR043129">
    <property type="entry name" value="ATPase_NBD"/>
</dbReference>
<gene>
    <name evidence="7" type="ORF">LSINAPIS_LOCUS177</name>
</gene>
<keyword evidence="3" id="KW-0547">Nucleotide-binding</keyword>
<evidence type="ECO:0000256" key="6">
    <source>
        <dbReference type="RuleBase" id="RU000487"/>
    </source>
</evidence>
<name>A0A5E4PKW4_9NEOP</name>
<dbReference type="EMBL" id="FZQP02000002">
    <property type="protein sequence ID" value="VVC86335.1"/>
    <property type="molecule type" value="Genomic_DNA"/>
</dbReference>
<evidence type="ECO:0000256" key="4">
    <source>
        <dbReference type="ARBA" id="ARBA00022840"/>
    </source>
</evidence>
<dbReference type="SUPFAM" id="SSF53067">
    <property type="entry name" value="Actin-like ATPase domain"/>
    <property type="match status" value="2"/>
</dbReference>